<dbReference type="GO" id="GO:0005524">
    <property type="term" value="F:ATP binding"/>
    <property type="evidence" value="ECO:0007669"/>
    <property type="project" value="InterPro"/>
</dbReference>
<protein>
    <submittedName>
        <fullName evidence="8">Multidrug ABC transporter ATPase</fullName>
    </submittedName>
</protein>
<keyword evidence="3 6" id="KW-0812">Transmembrane</keyword>
<organism evidence="8 9">
    <name type="scientific">Nitzschia inconspicua</name>
    <dbReference type="NCBI Taxonomy" id="303405"/>
    <lineage>
        <taxon>Eukaryota</taxon>
        <taxon>Sar</taxon>
        <taxon>Stramenopiles</taxon>
        <taxon>Ochrophyta</taxon>
        <taxon>Bacillariophyta</taxon>
        <taxon>Bacillariophyceae</taxon>
        <taxon>Bacillariophycidae</taxon>
        <taxon>Bacillariales</taxon>
        <taxon>Bacillariaceae</taxon>
        <taxon>Nitzschia</taxon>
    </lineage>
</organism>
<gene>
    <name evidence="8" type="ORF">IV203_003550</name>
</gene>
<dbReference type="PANTHER" id="PTHR48041:SF91">
    <property type="entry name" value="ABC TRANSPORTER G FAMILY MEMBER 28"/>
    <property type="match status" value="1"/>
</dbReference>
<dbReference type="OrthoDB" id="46162at2759"/>
<dbReference type="GO" id="GO:0016020">
    <property type="term" value="C:membrane"/>
    <property type="evidence" value="ECO:0007669"/>
    <property type="project" value="UniProtKB-SubCell"/>
</dbReference>
<dbReference type="Pfam" id="PF00005">
    <property type="entry name" value="ABC_tran"/>
    <property type="match status" value="1"/>
</dbReference>
<dbReference type="EMBL" id="JAGRRH010000016">
    <property type="protein sequence ID" value="KAG7354194.1"/>
    <property type="molecule type" value="Genomic_DNA"/>
</dbReference>
<keyword evidence="4 6" id="KW-1133">Transmembrane helix</keyword>
<evidence type="ECO:0000259" key="7">
    <source>
        <dbReference type="Pfam" id="PF00005"/>
    </source>
</evidence>
<reference evidence="8" key="2">
    <citation type="submission" date="2021-04" db="EMBL/GenBank/DDBJ databases">
        <authorList>
            <person name="Podell S."/>
        </authorList>
    </citation>
    <scope>NUCLEOTIDE SEQUENCE</scope>
    <source>
        <strain evidence="8">Hildebrandi</strain>
    </source>
</reference>
<dbReference type="InterPro" id="IPR003439">
    <property type="entry name" value="ABC_transporter-like_ATP-bd"/>
</dbReference>
<evidence type="ECO:0000256" key="2">
    <source>
        <dbReference type="ARBA" id="ARBA00022448"/>
    </source>
</evidence>
<comment type="caution">
    <text evidence="8">The sequence shown here is derived from an EMBL/GenBank/DDBJ whole genome shotgun (WGS) entry which is preliminary data.</text>
</comment>
<evidence type="ECO:0000313" key="8">
    <source>
        <dbReference type="EMBL" id="KAG7354194.1"/>
    </source>
</evidence>
<dbReference type="InterPro" id="IPR050352">
    <property type="entry name" value="ABCG_transporters"/>
</dbReference>
<dbReference type="GO" id="GO:0016887">
    <property type="term" value="F:ATP hydrolysis activity"/>
    <property type="evidence" value="ECO:0007669"/>
    <property type="project" value="InterPro"/>
</dbReference>
<evidence type="ECO:0000313" key="9">
    <source>
        <dbReference type="Proteomes" id="UP000693970"/>
    </source>
</evidence>
<keyword evidence="2" id="KW-0813">Transport</keyword>
<dbReference type="InterPro" id="IPR017871">
    <property type="entry name" value="ABC_transporter-like_CS"/>
</dbReference>
<evidence type="ECO:0000256" key="6">
    <source>
        <dbReference type="SAM" id="Phobius"/>
    </source>
</evidence>
<feature type="domain" description="ABC transporter" evidence="7">
    <location>
        <begin position="60"/>
        <end position="203"/>
    </location>
</feature>
<name>A0A9K3PR28_9STRA</name>
<dbReference type="PANTHER" id="PTHR48041">
    <property type="entry name" value="ABC TRANSPORTER G FAMILY MEMBER 28"/>
    <property type="match status" value="1"/>
</dbReference>
<evidence type="ECO:0000256" key="5">
    <source>
        <dbReference type="ARBA" id="ARBA00023136"/>
    </source>
</evidence>
<evidence type="ECO:0000256" key="4">
    <source>
        <dbReference type="ARBA" id="ARBA00022989"/>
    </source>
</evidence>
<sequence>MPTPNAIHPHLHLSFEKLTVYVPGVRQKCCSSNKNPAALFLQEYCGLQVEQHDPNYALDGVSGNLSTAQMCLVLGGGSQQSTSTLLRVLSGRSNQTDEVSGNILLNGMPVSQPLQSWRRLCPYISASDTTHSAVLTVRETFQFAAQCTSDGHQTKEEIDGRVNRMLKALALEDVGDTVVGDNNLRGISGGQKRRVTIGEMAIDDQCRLNYVKASPPSDEMIELFDSVLVLTTQGGMAYFWPVDRSELSKVFSLGSSAEPSAGSIADLVEDYRAKADSDVLEDTIQKRYTDSSAGKDLVEKLAKIRSEAPAPKQRNLDQLLPPTKYSTSGWYQFRILSARRIKLIFRNSVTWTRILIAIVFGAVIGSLFSSLEQNIMGALARTGY</sequence>
<proteinExistence type="predicted"/>
<feature type="transmembrane region" description="Helical" evidence="6">
    <location>
        <begin position="351"/>
        <end position="371"/>
    </location>
</feature>
<dbReference type="AlphaFoldDB" id="A0A9K3PR28"/>
<dbReference type="PROSITE" id="PS00211">
    <property type="entry name" value="ABC_TRANSPORTER_1"/>
    <property type="match status" value="1"/>
</dbReference>
<evidence type="ECO:0000256" key="1">
    <source>
        <dbReference type="ARBA" id="ARBA00004141"/>
    </source>
</evidence>
<keyword evidence="5 6" id="KW-0472">Membrane</keyword>
<dbReference type="Proteomes" id="UP000693970">
    <property type="component" value="Unassembled WGS sequence"/>
</dbReference>
<dbReference type="GO" id="GO:0042626">
    <property type="term" value="F:ATPase-coupled transmembrane transporter activity"/>
    <property type="evidence" value="ECO:0007669"/>
    <property type="project" value="TreeGrafter"/>
</dbReference>
<keyword evidence="9" id="KW-1185">Reference proteome</keyword>
<comment type="subcellular location">
    <subcellularLocation>
        <location evidence="1">Membrane</location>
        <topology evidence="1">Multi-pass membrane protein</topology>
    </subcellularLocation>
</comment>
<evidence type="ECO:0000256" key="3">
    <source>
        <dbReference type="ARBA" id="ARBA00022692"/>
    </source>
</evidence>
<accession>A0A9K3PR28</accession>
<reference evidence="8" key="1">
    <citation type="journal article" date="2021" name="Sci. Rep.">
        <title>Diploid genomic architecture of Nitzschia inconspicua, an elite biomass production diatom.</title>
        <authorList>
            <person name="Oliver A."/>
            <person name="Podell S."/>
            <person name="Pinowska A."/>
            <person name="Traller J.C."/>
            <person name="Smith S.R."/>
            <person name="McClure R."/>
            <person name="Beliaev A."/>
            <person name="Bohutskyi P."/>
            <person name="Hill E.A."/>
            <person name="Rabines A."/>
            <person name="Zheng H."/>
            <person name="Allen L.Z."/>
            <person name="Kuo A."/>
            <person name="Grigoriev I.V."/>
            <person name="Allen A.E."/>
            <person name="Hazlebeck D."/>
            <person name="Allen E.E."/>
        </authorList>
    </citation>
    <scope>NUCLEOTIDE SEQUENCE</scope>
    <source>
        <strain evidence="8">Hildebrandi</strain>
    </source>
</reference>